<reference evidence="3" key="1">
    <citation type="submission" date="2012-12" db="EMBL/GenBank/DDBJ databases">
        <authorList>
            <person name="Hellsten U."/>
            <person name="Grimwood J."/>
            <person name="Chapman J.A."/>
            <person name="Shapiro H."/>
            <person name="Aerts A."/>
            <person name="Otillar R.P."/>
            <person name="Terry A.Y."/>
            <person name="Boore J.L."/>
            <person name="Simakov O."/>
            <person name="Marletaz F."/>
            <person name="Cho S.-J."/>
            <person name="Edsinger-Gonzales E."/>
            <person name="Havlak P."/>
            <person name="Kuo D.-H."/>
            <person name="Larsson T."/>
            <person name="Lv J."/>
            <person name="Arendt D."/>
            <person name="Savage R."/>
            <person name="Osoegawa K."/>
            <person name="de Jong P."/>
            <person name="Lindberg D.R."/>
            <person name="Seaver E.C."/>
            <person name="Weisblat D.A."/>
            <person name="Putnam N.H."/>
            <person name="Grigoriev I.V."/>
            <person name="Rokhsar D.S."/>
        </authorList>
    </citation>
    <scope>NUCLEOTIDE SEQUENCE</scope>
    <source>
        <strain evidence="3">I ESC-2004</strain>
    </source>
</reference>
<protein>
    <submittedName>
        <fullName evidence="1 2">Uncharacterized protein</fullName>
    </submittedName>
</protein>
<gene>
    <name evidence="1" type="ORF">CAPTEDRAFT_141814</name>
</gene>
<accession>R7U5M9</accession>
<reference evidence="2" key="3">
    <citation type="submission" date="2015-06" db="UniProtKB">
        <authorList>
            <consortium name="EnsemblMetazoa"/>
        </authorList>
    </citation>
    <scope>IDENTIFICATION</scope>
</reference>
<dbReference type="Proteomes" id="UP000014760">
    <property type="component" value="Unassembled WGS sequence"/>
</dbReference>
<reference evidence="1 3" key="2">
    <citation type="journal article" date="2013" name="Nature">
        <title>Insights into bilaterian evolution from three spiralian genomes.</title>
        <authorList>
            <person name="Simakov O."/>
            <person name="Marletaz F."/>
            <person name="Cho S.J."/>
            <person name="Edsinger-Gonzales E."/>
            <person name="Havlak P."/>
            <person name="Hellsten U."/>
            <person name="Kuo D.H."/>
            <person name="Larsson T."/>
            <person name="Lv J."/>
            <person name="Arendt D."/>
            <person name="Savage R."/>
            <person name="Osoegawa K."/>
            <person name="de Jong P."/>
            <person name="Grimwood J."/>
            <person name="Chapman J.A."/>
            <person name="Shapiro H."/>
            <person name="Aerts A."/>
            <person name="Otillar R.P."/>
            <person name="Terry A.Y."/>
            <person name="Boore J.L."/>
            <person name="Grigoriev I.V."/>
            <person name="Lindberg D.R."/>
            <person name="Seaver E.C."/>
            <person name="Weisblat D.A."/>
            <person name="Putnam N.H."/>
            <person name="Rokhsar D.S."/>
        </authorList>
    </citation>
    <scope>NUCLEOTIDE SEQUENCE</scope>
    <source>
        <strain evidence="1 3">I ESC-2004</strain>
    </source>
</reference>
<dbReference type="EMBL" id="AMQN01026769">
    <property type="status" value="NOT_ANNOTATED_CDS"/>
    <property type="molecule type" value="Genomic_DNA"/>
</dbReference>
<keyword evidence="3" id="KW-1185">Reference proteome</keyword>
<dbReference type="OrthoDB" id="419189at2759"/>
<sequence>KSVGGRCFSSAAPSLWNKLPQSIRLSSHLLEYKSKLKTHFFRKAFNDMS</sequence>
<proteinExistence type="predicted"/>
<evidence type="ECO:0000313" key="1">
    <source>
        <dbReference type="EMBL" id="ELT98996.1"/>
    </source>
</evidence>
<name>R7U5M9_CAPTE</name>
<dbReference type="EnsemblMetazoa" id="CapteT141814">
    <property type="protein sequence ID" value="CapteP141814"/>
    <property type="gene ID" value="CapteG141814"/>
</dbReference>
<dbReference type="AlphaFoldDB" id="R7U5M9"/>
<dbReference type="EMBL" id="KB307326">
    <property type="protein sequence ID" value="ELT98996.1"/>
    <property type="molecule type" value="Genomic_DNA"/>
</dbReference>
<evidence type="ECO:0000313" key="2">
    <source>
        <dbReference type="EnsemblMetazoa" id="CapteP141814"/>
    </source>
</evidence>
<feature type="non-terminal residue" evidence="1">
    <location>
        <position position="1"/>
    </location>
</feature>
<dbReference type="HOGENOM" id="CLU_201521_1_0_1"/>
<evidence type="ECO:0000313" key="3">
    <source>
        <dbReference type="Proteomes" id="UP000014760"/>
    </source>
</evidence>
<organism evidence="1">
    <name type="scientific">Capitella teleta</name>
    <name type="common">Polychaete worm</name>
    <dbReference type="NCBI Taxonomy" id="283909"/>
    <lineage>
        <taxon>Eukaryota</taxon>
        <taxon>Metazoa</taxon>
        <taxon>Spiralia</taxon>
        <taxon>Lophotrochozoa</taxon>
        <taxon>Annelida</taxon>
        <taxon>Polychaeta</taxon>
        <taxon>Sedentaria</taxon>
        <taxon>Scolecida</taxon>
        <taxon>Capitellidae</taxon>
        <taxon>Capitella</taxon>
    </lineage>
</organism>